<dbReference type="SMART" id="SM00849">
    <property type="entry name" value="Lactamase_B"/>
    <property type="match status" value="1"/>
</dbReference>
<dbReference type="RefSeq" id="WP_064249301.1">
    <property type="nucleotide sequence ID" value="NZ_JAAXDH010000018.1"/>
</dbReference>
<dbReference type="CDD" id="cd16277">
    <property type="entry name" value="metallo-hydrolase-like_MBL-fold"/>
    <property type="match status" value="1"/>
</dbReference>
<dbReference type="Gene3D" id="3.60.15.10">
    <property type="entry name" value="Ribonuclease Z/Hydroxyacylglutathione hydrolase-like"/>
    <property type="match status" value="1"/>
</dbReference>
<dbReference type="PANTHER" id="PTHR42978">
    <property type="entry name" value="QUORUM-QUENCHING LACTONASE YTNP-RELATED-RELATED"/>
    <property type="match status" value="1"/>
</dbReference>
<evidence type="ECO:0000256" key="2">
    <source>
        <dbReference type="ARBA" id="ARBA00022723"/>
    </source>
</evidence>
<dbReference type="Pfam" id="PF00753">
    <property type="entry name" value="Lactamase_B"/>
    <property type="match status" value="1"/>
</dbReference>
<dbReference type="PANTHER" id="PTHR42978:SF6">
    <property type="entry name" value="QUORUM-QUENCHING LACTONASE YTNP-RELATED"/>
    <property type="match status" value="1"/>
</dbReference>
<evidence type="ECO:0000313" key="6">
    <source>
        <dbReference type="EMBL" id="NEI34044.1"/>
    </source>
</evidence>
<dbReference type="InterPro" id="IPR051013">
    <property type="entry name" value="MBL_superfamily_lactonases"/>
</dbReference>
<evidence type="ECO:0000256" key="1">
    <source>
        <dbReference type="ARBA" id="ARBA00007749"/>
    </source>
</evidence>
<dbReference type="GO" id="GO:0016787">
    <property type="term" value="F:hydrolase activity"/>
    <property type="evidence" value="ECO:0007669"/>
    <property type="project" value="UniProtKB-KW"/>
</dbReference>
<protein>
    <submittedName>
        <fullName evidence="7">MBL fold metallo-hydrolase</fullName>
    </submittedName>
</protein>
<dbReference type="GO" id="GO:0046872">
    <property type="term" value="F:metal ion binding"/>
    <property type="evidence" value="ECO:0007669"/>
    <property type="project" value="UniProtKB-KW"/>
</dbReference>
<evidence type="ECO:0000313" key="8">
    <source>
        <dbReference type="Proteomes" id="UP000471560"/>
    </source>
</evidence>
<gene>
    <name evidence="7" type="ORF">A4U53_28885</name>
    <name evidence="6" type="ORF">GR204_08515</name>
</gene>
<evidence type="ECO:0000259" key="5">
    <source>
        <dbReference type="SMART" id="SM00849"/>
    </source>
</evidence>
<comment type="similarity">
    <text evidence="1">Belongs to the metallo-beta-lactamase superfamily.</text>
</comment>
<keyword evidence="4" id="KW-0862">Zinc</keyword>
<keyword evidence="3 7" id="KW-0378">Hydrolase</keyword>
<dbReference type="EMBL" id="WUEZ01000008">
    <property type="protein sequence ID" value="NEI34044.1"/>
    <property type="molecule type" value="Genomic_DNA"/>
</dbReference>
<dbReference type="SUPFAM" id="SSF56281">
    <property type="entry name" value="Metallo-hydrolase/oxidoreductase"/>
    <property type="match status" value="1"/>
</dbReference>
<reference evidence="7" key="1">
    <citation type="submission" date="2016-04" db="EMBL/GenBank/DDBJ databases">
        <title>Fast-growing isolate from the root nodules of Vavilovia formosa.</title>
        <authorList>
            <person name="Kimeklis A."/>
            <person name="Safronova V."/>
            <person name="Belimov A."/>
            <person name="Andronov E."/>
        </authorList>
    </citation>
    <scope>NUCLEOTIDE SEQUENCE [LARGE SCALE GENOMIC DNA]</scope>
    <source>
        <strain evidence="7">Vaf-46</strain>
    </source>
</reference>
<evidence type="ECO:0000256" key="3">
    <source>
        <dbReference type="ARBA" id="ARBA00022801"/>
    </source>
</evidence>
<organism evidence="7">
    <name type="scientific">Rhizobium leguminosarum</name>
    <dbReference type="NCBI Taxonomy" id="384"/>
    <lineage>
        <taxon>Bacteria</taxon>
        <taxon>Pseudomonadati</taxon>
        <taxon>Pseudomonadota</taxon>
        <taxon>Alphaproteobacteria</taxon>
        <taxon>Hyphomicrobiales</taxon>
        <taxon>Rhizobiaceae</taxon>
        <taxon>Rhizobium/Agrobacterium group</taxon>
        <taxon>Rhizobium</taxon>
    </lineage>
</organism>
<dbReference type="InterPro" id="IPR001279">
    <property type="entry name" value="Metallo-B-lactamas"/>
</dbReference>
<reference evidence="6 8" key="2">
    <citation type="submission" date="2019-12" db="EMBL/GenBank/DDBJ databases">
        <title>Rhizobium genotypes associated with high levels of biological nitrogen fixation by grain legumes in a temperate-maritime cropping system.</title>
        <authorList>
            <person name="Maluk M."/>
            <person name="Francesc Ferrando Molina F."/>
            <person name="Lopez Del Egido L."/>
            <person name="Lafos M."/>
            <person name="Langarica-Fuentes A."/>
            <person name="Gebre Yohannes G."/>
            <person name="Young M.W."/>
            <person name="Martin P."/>
            <person name="Gantlett R."/>
            <person name="Kenicer G."/>
            <person name="Hawes C."/>
            <person name="Begg G.S."/>
            <person name="Quilliam R.S."/>
            <person name="Squire G.R."/>
            <person name="Poole P.S."/>
            <person name="Young P.W."/>
            <person name="Iannetta P.M."/>
            <person name="James E.K."/>
        </authorList>
    </citation>
    <scope>NUCLEOTIDE SEQUENCE [LARGE SCALE GENOMIC DNA]</scope>
    <source>
        <strain evidence="6 8">JHI1096</strain>
    </source>
</reference>
<proteinExistence type="inferred from homology"/>
<sequence>MPPNFKSHRVGDATITKVEEQELRNVPASFLYPAAEASNITGTDGALREYLEEGGDSFRLSVHTWVVRTPEHLILIDTGSGNDKERPRNPTFHRQSIPFIERLKAVGVHPEHVDFVFNTHLHVDHSGWNTRLEDGKWVPAFPNARYVFPRLECEYYSSADSHNEVNVPSLGVFEDSVAPIIEAGLADFIQPSGGRYLDIFEFIPTPGHSVGHMSIALRSHGETAIFGGDIMHSPVQVYRPDLNTVFCEFQSEASASRLRMLNLLADEDALYLATHFPASSAGVVGRVAEGFSWTYF</sequence>
<name>A0A179BHH5_RHILE</name>
<accession>A0A179BHH5</accession>
<feature type="domain" description="Metallo-beta-lactamase" evidence="5">
    <location>
        <begin position="61"/>
        <end position="275"/>
    </location>
</feature>
<keyword evidence="2" id="KW-0479">Metal-binding</keyword>
<dbReference type="Proteomes" id="UP000471560">
    <property type="component" value="Unassembled WGS sequence"/>
</dbReference>
<dbReference type="AlphaFoldDB" id="A0A179BHH5"/>
<dbReference type="InterPro" id="IPR036866">
    <property type="entry name" value="RibonucZ/Hydroxyglut_hydro"/>
</dbReference>
<dbReference type="EMBL" id="LWBS01000416">
    <property type="protein sequence ID" value="OAP90840.1"/>
    <property type="molecule type" value="Genomic_DNA"/>
</dbReference>
<evidence type="ECO:0000256" key="4">
    <source>
        <dbReference type="ARBA" id="ARBA00022833"/>
    </source>
</evidence>
<comment type="caution">
    <text evidence="7">The sequence shown here is derived from an EMBL/GenBank/DDBJ whole genome shotgun (WGS) entry which is preliminary data.</text>
</comment>
<evidence type="ECO:0000313" key="7">
    <source>
        <dbReference type="EMBL" id="OAP90840.1"/>
    </source>
</evidence>